<dbReference type="GO" id="GO:0051607">
    <property type="term" value="P:defense response to virus"/>
    <property type="evidence" value="ECO:0007669"/>
    <property type="project" value="UniProtKB-KW"/>
</dbReference>
<evidence type="ECO:0000259" key="3">
    <source>
        <dbReference type="Pfam" id="PF03787"/>
    </source>
</evidence>
<dbReference type="InterPro" id="IPR005537">
    <property type="entry name" value="RAMP_III_fam"/>
</dbReference>
<reference evidence="4 5" key="1">
    <citation type="journal article" date="2015" name="Int. J. Syst. Evol. Microbiol.">
        <title>Novibacillus thermophilus gen. nov., sp. nov., a Gram-staining-negative and moderately thermophilic member of the family Thermoactinomycetaceae.</title>
        <authorList>
            <person name="Yang G."/>
            <person name="Chen J."/>
            <person name="Zhou S."/>
        </authorList>
    </citation>
    <scope>NUCLEOTIDE SEQUENCE [LARGE SCALE GENOMIC DNA]</scope>
    <source>
        <strain evidence="4 5">SG-1</strain>
    </source>
</reference>
<sequence length="402" mass="46229">MEFHPRDTVDIYERAKNQPFDHLWYKVHYFQQKSYRESEANKRLKDLQESITPSKRQGDVFDKIRRRRYEALALMGDTSRVMILHGTPSGRMVHGLGAGHVRETSITLHAVYGVPYIPGSSIKGIVQHWALQAFFNGKEDRFKKALDERQQAALVMNDLFGTQTSQGIIQFHDAFVRGNFFLKPDVITVHYGDYYQGNKPATDNMHTVPNGFYTVTDGIFEFILTQLYDIRGCASGLAAEQLLDIAATWLRLALTEFGIGAKTSSGYGFFRELTDVTNAVLNPVKENLKRKEAKKQEALAKKREEEEEKRRQALLEERLNNMSEAERLAYEIEQLSDSQEDQDKSKSVLYEQVIAHAEQGELTPAKALKTYWERIGSWKVKKKARRQYGKVQTIKTYLDDES</sequence>
<dbReference type="STRING" id="1471761.B0W44_10180"/>
<evidence type="ECO:0000256" key="1">
    <source>
        <dbReference type="ARBA" id="ARBA00023118"/>
    </source>
</evidence>
<dbReference type="PANTHER" id="PTHR39965">
    <property type="entry name" value="CRISPR SYSTEM CMR SUBUNIT CMR6"/>
    <property type="match status" value="1"/>
</dbReference>
<proteinExistence type="predicted"/>
<dbReference type="PANTHER" id="PTHR39965:SF1">
    <property type="entry name" value="CRISPR SYSTEM CMR SUBUNIT CMR6"/>
    <property type="match status" value="1"/>
</dbReference>
<dbReference type="AlphaFoldDB" id="A0A1U9K7T1"/>
<accession>A0A1U9K7T1</accession>
<name>A0A1U9K7T1_9BACL</name>
<keyword evidence="1" id="KW-0051">Antiviral defense</keyword>
<gene>
    <name evidence="4" type="ORF">B0W44_10180</name>
</gene>
<dbReference type="InterPro" id="IPR010172">
    <property type="entry name" value="CRISPR-assoc_prot_TM1791"/>
</dbReference>
<feature type="domain" description="CRISPR type III-associated protein" evidence="3">
    <location>
        <begin position="97"/>
        <end position="271"/>
    </location>
</feature>
<dbReference type="Pfam" id="PF03787">
    <property type="entry name" value="RAMPs"/>
    <property type="match status" value="1"/>
</dbReference>
<evidence type="ECO:0000313" key="5">
    <source>
        <dbReference type="Proteomes" id="UP000188603"/>
    </source>
</evidence>
<dbReference type="NCBIfam" id="TIGR01898">
    <property type="entry name" value="cas_TM1791_cmr6"/>
    <property type="match status" value="1"/>
</dbReference>
<dbReference type="EMBL" id="CP019699">
    <property type="protein sequence ID" value="AQS56080.1"/>
    <property type="molecule type" value="Genomic_DNA"/>
</dbReference>
<dbReference type="KEGG" id="ntr:B0W44_10180"/>
<evidence type="ECO:0000313" key="4">
    <source>
        <dbReference type="EMBL" id="AQS56080.1"/>
    </source>
</evidence>
<protein>
    <submittedName>
        <fullName evidence="4">Type III-B CRISPR module RAMP protein Cmr6</fullName>
    </submittedName>
</protein>
<dbReference type="RefSeq" id="WP_077719942.1">
    <property type="nucleotide sequence ID" value="NZ_CP019699.1"/>
</dbReference>
<keyword evidence="5" id="KW-1185">Reference proteome</keyword>
<dbReference type="OrthoDB" id="9813956at2"/>
<evidence type="ECO:0000256" key="2">
    <source>
        <dbReference type="SAM" id="Coils"/>
    </source>
</evidence>
<keyword evidence="2" id="KW-0175">Coiled coil</keyword>
<dbReference type="Proteomes" id="UP000188603">
    <property type="component" value="Chromosome"/>
</dbReference>
<organism evidence="4 5">
    <name type="scientific">Novibacillus thermophilus</name>
    <dbReference type="NCBI Taxonomy" id="1471761"/>
    <lineage>
        <taxon>Bacteria</taxon>
        <taxon>Bacillati</taxon>
        <taxon>Bacillota</taxon>
        <taxon>Bacilli</taxon>
        <taxon>Bacillales</taxon>
        <taxon>Thermoactinomycetaceae</taxon>
        <taxon>Novibacillus</taxon>
    </lineage>
</organism>
<feature type="coiled-coil region" evidence="2">
    <location>
        <begin position="285"/>
        <end position="325"/>
    </location>
</feature>